<keyword evidence="7" id="KW-0479">Metal-binding</keyword>
<feature type="transmembrane region" description="Helical" evidence="8">
    <location>
        <begin position="6"/>
        <end position="26"/>
    </location>
</feature>
<dbReference type="GO" id="GO:0071555">
    <property type="term" value="P:cell wall organization"/>
    <property type="evidence" value="ECO:0007669"/>
    <property type="project" value="TreeGrafter"/>
</dbReference>
<feature type="transmembrane region" description="Helical" evidence="8">
    <location>
        <begin position="73"/>
        <end position="93"/>
    </location>
</feature>
<keyword evidence="3 9" id="KW-0808">Transferase</keyword>
<feature type="transmembrane region" description="Helical" evidence="8">
    <location>
        <begin position="291"/>
        <end position="315"/>
    </location>
</feature>
<feature type="transmembrane region" description="Helical" evidence="8">
    <location>
        <begin position="213"/>
        <end position="230"/>
    </location>
</feature>
<dbReference type="GO" id="GO:0016780">
    <property type="term" value="F:phosphotransferase activity, for other substituted phosphate groups"/>
    <property type="evidence" value="ECO:0007669"/>
    <property type="project" value="InterPro"/>
</dbReference>
<dbReference type="AlphaFoldDB" id="A0A9D7S5W8"/>
<dbReference type="EMBL" id="JADKFW010000004">
    <property type="protein sequence ID" value="MBK9716447.1"/>
    <property type="molecule type" value="Genomic_DNA"/>
</dbReference>
<feature type="binding site" evidence="7">
    <location>
        <position position="152"/>
    </location>
    <ligand>
        <name>Mg(2+)</name>
        <dbReference type="ChEBI" id="CHEBI:18420"/>
    </ligand>
</feature>
<protein>
    <submittedName>
        <fullName evidence="9">Undecaprenyl/decaprenyl-phosphate alpha-N-acetylglucosaminyl 1-phosphate transferase</fullName>
    </submittedName>
</protein>
<sequence>MYHIILCFLTSFMVTFIAIPSIIRIAKVKKLTDDPGERGSHNKSVPTLGGIGLFAGVIFSIILWTPFEVFGNLQYILCAFVIIFLIGAKDDLLPLTPYKKMIGQTFAAFILVFKANIRITSLYGIFGINLLPEWISIFLSLFTILVIINAFNLLDGIDGFCASVGILICITLGFWFKMTDQIVLCIIASALLGSLMAFLKFNLTPAQIFMGDTGSMLIGIICSILVIRFIEHPNIYNEFNFEINASPAIGVALLFLPLFDTLRVFIVRLIHQRSPFKADRQHVHHIILDSGLNHLQTTALLLIINVIILGIIVSLQFLGNLNLVIIILSFSLFFALFLEYLRIKKNVGKQKI</sequence>
<proteinExistence type="predicted"/>
<dbReference type="GO" id="GO:0046872">
    <property type="term" value="F:metal ion binding"/>
    <property type="evidence" value="ECO:0007669"/>
    <property type="project" value="UniProtKB-KW"/>
</dbReference>
<feature type="transmembrane region" description="Helical" evidence="8">
    <location>
        <begin position="134"/>
        <end position="152"/>
    </location>
</feature>
<feature type="transmembrane region" description="Helical" evidence="8">
    <location>
        <begin position="159"/>
        <end position="176"/>
    </location>
</feature>
<feature type="transmembrane region" description="Helical" evidence="8">
    <location>
        <begin position="105"/>
        <end position="128"/>
    </location>
</feature>
<dbReference type="Pfam" id="PF00953">
    <property type="entry name" value="Glycos_transf_4"/>
    <property type="match status" value="1"/>
</dbReference>
<evidence type="ECO:0000256" key="6">
    <source>
        <dbReference type="ARBA" id="ARBA00023136"/>
    </source>
</evidence>
<feature type="transmembrane region" description="Helical" evidence="8">
    <location>
        <begin position="47"/>
        <end position="67"/>
    </location>
</feature>
<feature type="transmembrane region" description="Helical" evidence="8">
    <location>
        <begin position="182"/>
        <end position="201"/>
    </location>
</feature>
<dbReference type="GO" id="GO:0044038">
    <property type="term" value="P:cell wall macromolecule biosynthetic process"/>
    <property type="evidence" value="ECO:0007669"/>
    <property type="project" value="TreeGrafter"/>
</dbReference>
<evidence type="ECO:0000313" key="10">
    <source>
        <dbReference type="Proteomes" id="UP000808349"/>
    </source>
</evidence>
<evidence type="ECO:0000313" key="9">
    <source>
        <dbReference type="EMBL" id="MBK9716447.1"/>
    </source>
</evidence>
<name>A0A9D7S5W8_9BACT</name>
<feature type="transmembrane region" description="Helical" evidence="8">
    <location>
        <begin position="250"/>
        <end position="270"/>
    </location>
</feature>
<feature type="binding site" evidence="7">
    <location>
        <position position="212"/>
    </location>
    <ligand>
        <name>Mg(2+)</name>
        <dbReference type="ChEBI" id="CHEBI:18420"/>
    </ligand>
</feature>
<comment type="subcellular location">
    <subcellularLocation>
        <location evidence="1">Cell membrane</location>
        <topology evidence="1">Multi-pass membrane protein</topology>
    </subcellularLocation>
</comment>
<comment type="caution">
    <text evidence="9">The sequence shown here is derived from an EMBL/GenBank/DDBJ whole genome shotgun (WGS) entry which is preliminary data.</text>
</comment>
<evidence type="ECO:0000256" key="1">
    <source>
        <dbReference type="ARBA" id="ARBA00004651"/>
    </source>
</evidence>
<evidence type="ECO:0000256" key="7">
    <source>
        <dbReference type="PIRSR" id="PIRSR600715-1"/>
    </source>
</evidence>
<dbReference type="Proteomes" id="UP000808349">
    <property type="component" value="Unassembled WGS sequence"/>
</dbReference>
<comment type="cofactor">
    <cofactor evidence="7">
        <name>Mg(2+)</name>
        <dbReference type="ChEBI" id="CHEBI:18420"/>
    </cofactor>
</comment>
<dbReference type="PANTHER" id="PTHR22926:SF3">
    <property type="entry name" value="UNDECAPRENYL-PHOSPHATE ALPHA-N-ACETYLGLUCOSAMINYL 1-PHOSPHATE TRANSFERASE"/>
    <property type="match status" value="1"/>
</dbReference>
<evidence type="ECO:0000256" key="2">
    <source>
        <dbReference type="ARBA" id="ARBA00022475"/>
    </source>
</evidence>
<keyword evidence="2" id="KW-1003">Cell membrane</keyword>
<organism evidence="9 10">
    <name type="scientific">Candidatus Defluviibacterium haderslevense</name>
    <dbReference type="NCBI Taxonomy" id="2981993"/>
    <lineage>
        <taxon>Bacteria</taxon>
        <taxon>Pseudomonadati</taxon>
        <taxon>Bacteroidota</taxon>
        <taxon>Saprospiria</taxon>
        <taxon>Saprospirales</taxon>
        <taxon>Saprospiraceae</taxon>
        <taxon>Candidatus Defluviibacterium</taxon>
    </lineage>
</organism>
<keyword evidence="7" id="KW-0460">Magnesium</keyword>
<evidence type="ECO:0000256" key="4">
    <source>
        <dbReference type="ARBA" id="ARBA00022692"/>
    </source>
</evidence>
<accession>A0A9D7S5W8</accession>
<reference evidence="9 10" key="1">
    <citation type="submission" date="2020-10" db="EMBL/GenBank/DDBJ databases">
        <title>Connecting structure to function with the recovery of over 1000 high-quality activated sludge metagenome-assembled genomes encoding full-length rRNA genes using long-read sequencing.</title>
        <authorList>
            <person name="Singleton C.M."/>
            <person name="Petriglieri F."/>
            <person name="Kristensen J.M."/>
            <person name="Kirkegaard R.H."/>
            <person name="Michaelsen T.Y."/>
            <person name="Andersen M.H."/>
            <person name="Karst S.M."/>
            <person name="Dueholm M.S."/>
            <person name="Nielsen P.H."/>
            <person name="Albertsen M."/>
        </authorList>
    </citation>
    <scope>NUCLEOTIDE SEQUENCE [LARGE SCALE GENOMIC DNA]</scope>
    <source>
        <strain evidence="9">Ribe_18-Q3-R11-54_BAT3C.373</strain>
    </source>
</reference>
<dbReference type="CDD" id="cd06853">
    <property type="entry name" value="GT_WecA_like"/>
    <property type="match status" value="1"/>
</dbReference>
<keyword evidence="6 8" id="KW-0472">Membrane</keyword>
<keyword evidence="4 8" id="KW-0812">Transmembrane</keyword>
<keyword evidence="5 8" id="KW-1133">Transmembrane helix</keyword>
<evidence type="ECO:0000256" key="8">
    <source>
        <dbReference type="SAM" id="Phobius"/>
    </source>
</evidence>
<gene>
    <name evidence="9" type="ORF">IPO85_02785</name>
</gene>
<dbReference type="GO" id="GO:0009103">
    <property type="term" value="P:lipopolysaccharide biosynthetic process"/>
    <property type="evidence" value="ECO:0007669"/>
    <property type="project" value="TreeGrafter"/>
</dbReference>
<feature type="transmembrane region" description="Helical" evidence="8">
    <location>
        <begin position="321"/>
        <end position="341"/>
    </location>
</feature>
<dbReference type="PANTHER" id="PTHR22926">
    <property type="entry name" value="PHOSPHO-N-ACETYLMURAMOYL-PENTAPEPTIDE-TRANSFERASE"/>
    <property type="match status" value="1"/>
</dbReference>
<evidence type="ECO:0000256" key="3">
    <source>
        <dbReference type="ARBA" id="ARBA00022679"/>
    </source>
</evidence>
<dbReference type="InterPro" id="IPR000715">
    <property type="entry name" value="Glycosyl_transferase_4"/>
</dbReference>
<evidence type="ECO:0000256" key="5">
    <source>
        <dbReference type="ARBA" id="ARBA00022989"/>
    </source>
</evidence>
<dbReference type="GO" id="GO:0005886">
    <property type="term" value="C:plasma membrane"/>
    <property type="evidence" value="ECO:0007669"/>
    <property type="project" value="UniProtKB-SubCell"/>
</dbReference>